<comment type="catalytic activity">
    <reaction evidence="12">
        <text>L-threonyl-[protein] + ATP = O-phospho-L-threonyl-[protein] + ADP + H(+)</text>
        <dbReference type="Rhea" id="RHEA:46608"/>
        <dbReference type="Rhea" id="RHEA-COMP:11060"/>
        <dbReference type="Rhea" id="RHEA-COMP:11605"/>
        <dbReference type="ChEBI" id="CHEBI:15378"/>
        <dbReference type="ChEBI" id="CHEBI:30013"/>
        <dbReference type="ChEBI" id="CHEBI:30616"/>
        <dbReference type="ChEBI" id="CHEBI:61977"/>
        <dbReference type="ChEBI" id="CHEBI:456216"/>
    </reaction>
</comment>
<dbReference type="PANTHER" id="PTHR27005:SF515">
    <property type="entry name" value="WALL-ASSOCIATED RECEPTOR KINASE-LIKE 10-RELATED"/>
    <property type="match status" value="1"/>
</dbReference>
<evidence type="ECO:0000256" key="10">
    <source>
        <dbReference type="ARBA" id="ARBA00023136"/>
    </source>
</evidence>
<name>V4SCJ1_CITCL</name>
<evidence type="ECO:0000256" key="1">
    <source>
        <dbReference type="ARBA" id="ARBA00004479"/>
    </source>
</evidence>
<dbReference type="SUPFAM" id="SSF56112">
    <property type="entry name" value="Protein kinase-like (PK-like)"/>
    <property type="match status" value="1"/>
</dbReference>
<dbReference type="SMART" id="SM00219">
    <property type="entry name" value="TyrKc"/>
    <property type="match status" value="1"/>
</dbReference>
<dbReference type="InterPro" id="IPR020635">
    <property type="entry name" value="Tyr_kinase_cat_dom"/>
</dbReference>
<dbReference type="GO" id="GO:0007166">
    <property type="term" value="P:cell surface receptor signaling pathway"/>
    <property type="evidence" value="ECO:0007669"/>
    <property type="project" value="InterPro"/>
</dbReference>
<feature type="domain" description="Protein kinase" evidence="13">
    <location>
        <begin position="58"/>
        <end position="209"/>
    </location>
</feature>
<dbReference type="eggNOG" id="KOG1187">
    <property type="taxonomic scope" value="Eukaryota"/>
</dbReference>
<dbReference type="GO" id="GO:0005886">
    <property type="term" value="C:plasma membrane"/>
    <property type="evidence" value="ECO:0007669"/>
    <property type="project" value="TreeGrafter"/>
</dbReference>
<dbReference type="GO" id="GO:0004713">
    <property type="term" value="F:protein tyrosine kinase activity"/>
    <property type="evidence" value="ECO:0007669"/>
    <property type="project" value="InterPro"/>
</dbReference>
<keyword evidence="15" id="KW-1185">Reference proteome</keyword>
<keyword evidence="4" id="KW-0812">Transmembrane</keyword>
<evidence type="ECO:0000259" key="13">
    <source>
        <dbReference type="PROSITE" id="PS50011"/>
    </source>
</evidence>
<keyword evidence="8" id="KW-0067">ATP-binding</keyword>
<dbReference type="InParanoid" id="V4SCJ1"/>
<evidence type="ECO:0000256" key="3">
    <source>
        <dbReference type="ARBA" id="ARBA00022679"/>
    </source>
</evidence>
<dbReference type="Pfam" id="PF07714">
    <property type="entry name" value="PK_Tyr_Ser-Thr"/>
    <property type="match status" value="1"/>
</dbReference>
<comment type="subcellular location">
    <subcellularLocation>
        <location evidence="1">Membrane</location>
        <topology evidence="1">Single-pass type I membrane protein</topology>
    </subcellularLocation>
</comment>
<keyword evidence="3" id="KW-0808">Transferase</keyword>
<dbReference type="PANTHER" id="PTHR27005">
    <property type="entry name" value="WALL-ASSOCIATED RECEPTOR KINASE-LIKE 21"/>
    <property type="match status" value="1"/>
</dbReference>
<dbReference type="Gene3D" id="3.30.200.20">
    <property type="entry name" value="Phosphorylase Kinase, domain 1"/>
    <property type="match status" value="1"/>
</dbReference>
<evidence type="ECO:0000256" key="6">
    <source>
        <dbReference type="ARBA" id="ARBA00022741"/>
    </source>
</evidence>
<dbReference type="GO" id="GO:0005524">
    <property type="term" value="F:ATP binding"/>
    <property type="evidence" value="ECO:0007669"/>
    <property type="project" value="UniProtKB-KW"/>
</dbReference>
<organism evidence="14 15">
    <name type="scientific">Citrus clementina</name>
    <name type="common">Clementine</name>
    <name type="synonym">Citrus deliciosa x Citrus sinensis</name>
    <dbReference type="NCBI Taxonomy" id="85681"/>
    <lineage>
        <taxon>Eukaryota</taxon>
        <taxon>Viridiplantae</taxon>
        <taxon>Streptophyta</taxon>
        <taxon>Embryophyta</taxon>
        <taxon>Tracheophyta</taxon>
        <taxon>Spermatophyta</taxon>
        <taxon>Magnoliopsida</taxon>
        <taxon>eudicotyledons</taxon>
        <taxon>Gunneridae</taxon>
        <taxon>Pentapetalae</taxon>
        <taxon>rosids</taxon>
        <taxon>malvids</taxon>
        <taxon>Sapindales</taxon>
        <taxon>Rutaceae</taxon>
        <taxon>Aurantioideae</taxon>
        <taxon>Citrus</taxon>
    </lineage>
</organism>
<sequence>AWWLRVRIKKRNDIKLKEKFFKRNGGLLLQQQLTSSEGTVDRCKIFSAKELDKATDHLNVNIVLGQGGQGTVHKGMLADERIVAVKKSKVVDKGKLDEFINKVVILSQINYRNVVKLLGCCLETEVPLLVYEYIPNGNLSDYLHEQNEDFVKDVGFILSRRGGITQLKRKKKKNKIWKQQMLKGLALKRKKFEKEKWRHTVLKRKENKY</sequence>
<keyword evidence="5" id="KW-0732">Signal</keyword>
<dbReference type="OMA" id="FIVAMWF"/>
<keyword evidence="2" id="KW-0723">Serine/threonine-protein kinase</keyword>
<proteinExistence type="predicted"/>
<keyword evidence="6" id="KW-0547">Nucleotide-binding</keyword>
<accession>V4SCJ1</accession>
<evidence type="ECO:0000256" key="11">
    <source>
        <dbReference type="ARBA" id="ARBA00047558"/>
    </source>
</evidence>
<dbReference type="InterPro" id="IPR001245">
    <property type="entry name" value="Ser-Thr/Tyr_kinase_cat_dom"/>
</dbReference>
<dbReference type="KEGG" id="cic:CICLE_v10030230mg"/>
<evidence type="ECO:0000313" key="14">
    <source>
        <dbReference type="EMBL" id="ESR36565.1"/>
    </source>
</evidence>
<evidence type="ECO:0000256" key="8">
    <source>
        <dbReference type="ARBA" id="ARBA00022840"/>
    </source>
</evidence>
<keyword evidence="10" id="KW-0472">Membrane</keyword>
<evidence type="ECO:0000256" key="9">
    <source>
        <dbReference type="ARBA" id="ARBA00022989"/>
    </source>
</evidence>
<keyword evidence="7" id="KW-0418">Kinase</keyword>
<dbReference type="Proteomes" id="UP000030687">
    <property type="component" value="Unassembled WGS sequence"/>
</dbReference>
<gene>
    <name evidence="14" type="ORF">CICLE_v10030230mg</name>
</gene>
<reference evidence="14 15" key="1">
    <citation type="submission" date="2013-10" db="EMBL/GenBank/DDBJ databases">
        <authorList>
            <consortium name="International Citrus Genome Consortium"/>
            <person name="Jenkins J."/>
            <person name="Schmutz J."/>
            <person name="Prochnik S."/>
            <person name="Rokhsar D."/>
            <person name="Gmitter F."/>
            <person name="Ollitrault P."/>
            <person name="Machado M."/>
            <person name="Talon M."/>
            <person name="Wincker P."/>
            <person name="Jaillon O."/>
            <person name="Morgante M."/>
        </authorList>
    </citation>
    <scope>NUCLEOTIDE SEQUENCE</scope>
    <source>
        <strain evidence="15">cv. Clemenules</strain>
    </source>
</reference>
<dbReference type="InterPro" id="IPR000719">
    <property type="entry name" value="Prot_kinase_dom"/>
</dbReference>
<evidence type="ECO:0000256" key="2">
    <source>
        <dbReference type="ARBA" id="ARBA00022527"/>
    </source>
</evidence>
<feature type="non-terminal residue" evidence="14">
    <location>
        <position position="1"/>
    </location>
</feature>
<comment type="catalytic activity">
    <reaction evidence="11">
        <text>L-seryl-[protein] + ATP = O-phospho-L-seryl-[protein] + ADP + H(+)</text>
        <dbReference type="Rhea" id="RHEA:17989"/>
        <dbReference type="Rhea" id="RHEA-COMP:9863"/>
        <dbReference type="Rhea" id="RHEA-COMP:11604"/>
        <dbReference type="ChEBI" id="CHEBI:15378"/>
        <dbReference type="ChEBI" id="CHEBI:29999"/>
        <dbReference type="ChEBI" id="CHEBI:30616"/>
        <dbReference type="ChEBI" id="CHEBI:83421"/>
        <dbReference type="ChEBI" id="CHEBI:456216"/>
    </reaction>
</comment>
<dbReference type="PROSITE" id="PS50011">
    <property type="entry name" value="PROTEIN_KINASE_DOM"/>
    <property type="match status" value="1"/>
</dbReference>
<keyword evidence="9" id="KW-1133">Transmembrane helix</keyword>
<protein>
    <recommendedName>
        <fullName evidence="13">Protein kinase domain-containing protein</fullName>
    </recommendedName>
</protein>
<dbReference type="AlphaFoldDB" id="V4SCJ1"/>
<dbReference type="Gramene" id="ESR36565">
    <property type="protein sequence ID" value="ESR36565"/>
    <property type="gene ID" value="CICLE_v10030230mg"/>
</dbReference>
<evidence type="ECO:0000256" key="4">
    <source>
        <dbReference type="ARBA" id="ARBA00022692"/>
    </source>
</evidence>
<dbReference type="FunCoup" id="V4SCJ1">
    <property type="interactions" value="36"/>
</dbReference>
<evidence type="ECO:0000256" key="5">
    <source>
        <dbReference type="ARBA" id="ARBA00022729"/>
    </source>
</evidence>
<evidence type="ECO:0000256" key="12">
    <source>
        <dbReference type="ARBA" id="ARBA00047951"/>
    </source>
</evidence>
<dbReference type="FunFam" id="3.30.200.20:FF:000043">
    <property type="entry name" value="Wall-associated receptor kinase 2"/>
    <property type="match status" value="1"/>
</dbReference>
<evidence type="ECO:0000256" key="7">
    <source>
        <dbReference type="ARBA" id="ARBA00022777"/>
    </source>
</evidence>
<evidence type="ECO:0000313" key="15">
    <source>
        <dbReference type="Proteomes" id="UP000030687"/>
    </source>
</evidence>
<dbReference type="InterPro" id="IPR011009">
    <property type="entry name" value="Kinase-like_dom_sf"/>
</dbReference>
<dbReference type="InterPro" id="IPR045274">
    <property type="entry name" value="WAK-like"/>
</dbReference>
<dbReference type="EMBL" id="KI536978">
    <property type="protein sequence ID" value="ESR36565.1"/>
    <property type="molecule type" value="Genomic_DNA"/>
</dbReference>
<dbReference type="GO" id="GO:0004674">
    <property type="term" value="F:protein serine/threonine kinase activity"/>
    <property type="evidence" value="ECO:0007669"/>
    <property type="project" value="UniProtKB-KW"/>
</dbReference>